<feature type="domain" description="Peptidase S26" evidence="9">
    <location>
        <begin position="94"/>
        <end position="286"/>
    </location>
</feature>
<keyword evidence="7" id="KW-0812">Transmembrane</keyword>
<keyword evidence="11" id="KW-1185">Reference proteome</keyword>
<dbReference type="AlphaFoldDB" id="A0A9D5U719"/>
<dbReference type="EMBL" id="JACSPN010000002">
    <property type="protein sequence ID" value="MBE7699050.1"/>
    <property type="molecule type" value="Genomic_DNA"/>
</dbReference>
<dbReference type="GO" id="GO:0004252">
    <property type="term" value="F:serine-type endopeptidase activity"/>
    <property type="evidence" value="ECO:0007669"/>
    <property type="project" value="InterPro"/>
</dbReference>
<feature type="active site" evidence="6">
    <location>
        <position position="196"/>
    </location>
</feature>
<keyword evidence="5 7" id="KW-0378">Hydrolase</keyword>
<comment type="catalytic activity">
    <reaction evidence="1 7">
        <text>Cleavage of hydrophobic, N-terminal signal or leader sequences from secreted and periplasmic proteins.</text>
        <dbReference type="EC" id="3.4.21.89"/>
    </reaction>
</comment>
<feature type="active site" evidence="6">
    <location>
        <position position="123"/>
    </location>
</feature>
<feature type="compositionally biased region" description="Acidic residues" evidence="8">
    <location>
        <begin position="69"/>
        <end position="78"/>
    </location>
</feature>
<dbReference type="Pfam" id="PF10502">
    <property type="entry name" value="Peptidase_S26"/>
    <property type="match status" value="1"/>
</dbReference>
<dbReference type="InterPro" id="IPR000223">
    <property type="entry name" value="Pept_S26A_signal_pept_1"/>
</dbReference>
<feature type="region of interest" description="Disordered" evidence="8">
    <location>
        <begin position="1"/>
        <end position="83"/>
    </location>
</feature>
<comment type="caution">
    <text evidence="10">The sequence shown here is derived from an EMBL/GenBank/DDBJ whole genome shotgun (WGS) entry which is preliminary data.</text>
</comment>
<sequence length="307" mass="32610">MTSNDADREDDQPRPSGGFAAAPDVDSVFPSRPTSGPGEKAAPGANGPADQAPRPGGDAGVGGPGAPDVEGDPDGDGDADGHVPTRRRWSFAREVGIIVVAALVISFLIKTFVVQPFVIPSESMEDTLIENDRVLASRFVPRFLDVHRGDVVVFKDPGGWLEEDPQSESTGLVRAGEAFLTFIGIRPVDAGEHLIKRVIGLPGDQVTCCDDQGRVSVNGVAIDETYLKPGSLPSEVPFDVTVPEGYLFVLGDNRQNSGDSRYNRDKPGEGFVPIENVVGTAVAKVWPLDRASLMRNPGSVFEDVPEP</sequence>
<comment type="similarity">
    <text evidence="3 7">Belongs to the peptidase S26 family.</text>
</comment>
<evidence type="ECO:0000256" key="7">
    <source>
        <dbReference type="RuleBase" id="RU362042"/>
    </source>
</evidence>
<reference evidence="10 11" key="1">
    <citation type="submission" date="2020-08" db="EMBL/GenBank/DDBJ databases">
        <title>A Genomic Blueprint of the Chicken Gut Microbiome.</title>
        <authorList>
            <person name="Gilroy R."/>
            <person name="Ravi A."/>
            <person name="Getino M."/>
            <person name="Pursley I."/>
            <person name="Horton D.L."/>
            <person name="Alikhan N.-F."/>
            <person name="Baker D."/>
            <person name="Gharbi K."/>
            <person name="Hall N."/>
            <person name="Watson M."/>
            <person name="Adriaenssens E.M."/>
            <person name="Foster-Nyarko E."/>
            <person name="Jarju S."/>
            <person name="Secka A."/>
            <person name="Antonio M."/>
            <person name="Oren A."/>
            <person name="Chaudhuri R."/>
            <person name="La Ragione R.M."/>
            <person name="Hildebrand F."/>
            <person name="Pallen M.J."/>
        </authorList>
    </citation>
    <scope>NUCLEOTIDE SEQUENCE [LARGE SCALE GENOMIC DNA]</scope>
    <source>
        <strain evidence="10 11">Sa1BUA8</strain>
    </source>
</reference>
<gene>
    <name evidence="10" type="primary">lepB</name>
    <name evidence="10" type="ORF">H9623_01845</name>
</gene>
<dbReference type="PRINTS" id="PR00727">
    <property type="entry name" value="LEADERPTASE"/>
</dbReference>
<organism evidence="10 11">
    <name type="scientific">Oerskovia douganii</name>
    <dbReference type="NCBI Taxonomy" id="2762210"/>
    <lineage>
        <taxon>Bacteria</taxon>
        <taxon>Bacillati</taxon>
        <taxon>Actinomycetota</taxon>
        <taxon>Actinomycetes</taxon>
        <taxon>Micrococcales</taxon>
        <taxon>Cellulomonadaceae</taxon>
        <taxon>Oerskovia</taxon>
    </lineage>
</organism>
<dbReference type="GO" id="GO:0009003">
    <property type="term" value="F:signal peptidase activity"/>
    <property type="evidence" value="ECO:0007669"/>
    <property type="project" value="UniProtKB-EC"/>
</dbReference>
<evidence type="ECO:0000256" key="6">
    <source>
        <dbReference type="PIRSR" id="PIRSR600223-1"/>
    </source>
</evidence>
<dbReference type="InterPro" id="IPR019533">
    <property type="entry name" value="Peptidase_S26"/>
</dbReference>
<evidence type="ECO:0000256" key="8">
    <source>
        <dbReference type="SAM" id="MobiDB-lite"/>
    </source>
</evidence>
<dbReference type="PANTHER" id="PTHR43390:SF1">
    <property type="entry name" value="CHLOROPLAST PROCESSING PEPTIDASE"/>
    <property type="match status" value="1"/>
</dbReference>
<dbReference type="InterPro" id="IPR036286">
    <property type="entry name" value="LexA/Signal_pep-like_sf"/>
</dbReference>
<evidence type="ECO:0000256" key="2">
    <source>
        <dbReference type="ARBA" id="ARBA00004401"/>
    </source>
</evidence>
<dbReference type="CDD" id="cd06530">
    <property type="entry name" value="S26_SPase_I"/>
    <property type="match status" value="1"/>
</dbReference>
<evidence type="ECO:0000256" key="1">
    <source>
        <dbReference type="ARBA" id="ARBA00000677"/>
    </source>
</evidence>
<dbReference type="SUPFAM" id="SSF51306">
    <property type="entry name" value="LexA/Signal peptidase"/>
    <property type="match status" value="1"/>
</dbReference>
<evidence type="ECO:0000256" key="3">
    <source>
        <dbReference type="ARBA" id="ARBA00009370"/>
    </source>
</evidence>
<dbReference type="Proteomes" id="UP000822993">
    <property type="component" value="Unassembled WGS sequence"/>
</dbReference>
<dbReference type="PANTHER" id="PTHR43390">
    <property type="entry name" value="SIGNAL PEPTIDASE I"/>
    <property type="match status" value="1"/>
</dbReference>
<keyword evidence="7" id="KW-1133">Transmembrane helix</keyword>
<feature type="transmembrane region" description="Helical" evidence="7">
    <location>
        <begin position="95"/>
        <end position="118"/>
    </location>
</feature>
<dbReference type="NCBIfam" id="TIGR02227">
    <property type="entry name" value="sigpep_I_bact"/>
    <property type="match status" value="1"/>
</dbReference>
<dbReference type="EC" id="3.4.21.89" evidence="4 7"/>
<evidence type="ECO:0000259" key="9">
    <source>
        <dbReference type="Pfam" id="PF10502"/>
    </source>
</evidence>
<name>A0A9D5U719_9CELL</name>
<evidence type="ECO:0000313" key="11">
    <source>
        <dbReference type="Proteomes" id="UP000822993"/>
    </source>
</evidence>
<dbReference type="RefSeq" id="WP_193718403.1">
    <property type="nucleotide sequence ID" value="NZ_JACSPN010000002.1"/>
</dbReference>
<dbReference type="GO" id="GO:0006465">
    <property type="term" value="P:signal peptide processing"/>
    <property type="evidence" value="ECO:0007669"/>
    <property type="project" value="InterPro"/>
</dbReference>
<accession>A0A9D5U719</accession>
<dbReference type="Gene3D" id="2.10.109.10">
    <property type="entry name" value="Umud Fragment, subunit A"/>
    <property type="match status" value="1"/>
</dbReference>
<keyword evidence="7" id="KW-0472">Membrane</keyword>
<comment type="subcellular location">
    <subcellularLocation>
        <location evidence="2">Cell membrane</location>
        <topology evidence="2">Single-pass type II membrane protein</topology>
    </subcellularLocation>
    <subcellularLocation>
        <location evidence="7">Membrane</location>
        <topology evidence="7">Single-pass type II membrane protein</topology>
    </subcellularLocation>
</comment>
<evidence type="ECO:0000256" key="5">
    <source>
        <dbReference type="ARBA" id="ARBA00022801"/>
    </source>
</evidence>
<proteinExistence type="inferred from homology"/>
<dbReference type="PROSITE" id="PS00761">
    <property type="entry name" value="SPASE_I_3"/>
    <property type="match status" value="1"/>
</dbReference>
<evidence type="ECO:0000313" key="10">
    <source>
        <dbReference type="EMBL" id="MBE7699050.1"/>
    </source>
</evidence>
<protein>
    <recommendedName>
        <fullName evidence="4 7">Signal peptidase I</fullName>
        <ecNumber evidence="4 7">3.4.21.89</ecNumber>
    </recommendedName>
</protein>
<evidence type="ECO:0000256" key="4">
    <source>
        <dbReference type="ARBA" id="ARBA00013208"/>
    </source>
</evidence>
<keyword evidence="7" id="KW-0645">Protease</keyword>
<dbReference type="InterPro" id="IPR019758">
    <property type="entry name" value="Pept_S26A_signal_pept_1_CS"/>
</dbReference>
<dbReference type="GO" id="GO:0005886">
    <property type="term" value="C:plasma membrane"/>
    <property type="evidence" value="ECO:0007669"/>
    <property type="project" value="UniProtKB-SubCell"/>
</dbReference>